<evidence type="ECO:0000313" key="4">
    <source>
        <dbReference type="EMBL" id="OQN98890.1"/>
    </source>
</evidence>
<dbReference type="FunFam" id="3.30.2300.10:FF:000001">
    <property type="entry name" value="THUMP domain-containing protein 1"/>
    <property type="match status" value="1"/>
</dbReference>
<dbReference type="Gene3D" id="3.30.2300.10">
    <property type="entry name" value="THUMP superfamily"/>
    <property type="match status" value="1"/>
</dbReference>
<evidence type="ECO:0000256" key="2">
    <source>
        <dbReference type="SAM" id="MobiDB-lite"/>
    </source>
</evidence>
<protein>
    <recommendedName>
        <fullName evidence="3">THUMP domain-containing protein</fullName>
    </recommendedName>
</protein>
<dbReference type="SUPFAM" id="SSF56112">
    <property type="entry name" value="Protein kinase-like (PK-like)"/>
    <property type="match status" value="1"/>
</dbReference>
<feature type="region of interest" description="Disordered" evidence="2">
    <location>
        <begin position="1"/>
        <end position="48"/>
    </location>
</feature>
<dbReference type="EMBL" id="NAJO01000043">
    <property type="protein sequence ID" value="OQN98890.1"/>
    <property type="molecule type" value="Genomic_DNA"/>
</dbReference>
<dbReference type="STRING" id="1507870.A0A1V8SIV5"/>
<gene>
    <name evidence="4" type="ORF">B0A48_15236</name>
</gene>
<feature type="compositionally biased region" description="Basic and acidic residues" evidence="2">
    <location>
        <begin position="1"/>
        <end position="20"/>
    </location>
</feature>
<dbReference type="InterPro" id="IPR002575">
    <property type="entry name" value="Aminoglycoside_PTrfase"/>
</dbReference>
<dbReference type="AlphaFoldDB" id="A0A1V8SIV5"/>
<dbReference type="InterPro" id="IPR004114">
    <property type="entry name" value="THUMP_dom"/>
</dbReference>
<keyword evidence="5" id="KW-1185">Reference proteome</keyword>
<dbReference type="GO" id="GO:0006400">
    <property type="term" value="P:tRNA modification"/>
    <property type="evidence" value="ECO:0007669"/>
    <property type="project" value="InterPro"/>
</dbReference>
<name>A0A1V8SIV5_9PEZI</name>
<comment type="caution">
    <text evidence="4">The sequence shown here is derived from an EMBL/GenBank/DDBJ whole genome shotgun (WGS) entry which is preliminary data.</text>
</comment>
<feature type="domain" description="THUMP" evidence="3">
    <location>
        <begin position="147"/>
        <end position="254"/>
    </location>
</feature>
<proteinExistence type="predicted"/>
<evidence type="ECO:0000259" key="3">
    <source>
        <dbReference type="PROSITE" id="PS51165"/>
    </source>
</evidence>
<reference evidence="5" key="1">
    <citation type="submission" date="2017-03" db="EMBL/GenBank/DDBJ databases">
        <title>Genomes of endolithic fungi from Antarctica.</title>
        <authorList>
            <person name="Coleine C."/>
            <person name="Masonjones S."/>
            <person name="Stajich J.E."/>
        </authorList>
    </citation>
    <scope>NUCLEOTIDE SEQUENCE [LARGE SCALE GENOMIC DNA]</scope>
    <source>
        <strain evidence="5">CCFEE 5527</strain>
    </source>
</reference>
<dbReference type="PANTHER" id="PTHR13452:SF10">
    <property type="entry name" value="THUMP DOMAIN-CONTAINING PROTEIN 1"/>
    <property type="match status" value="1"/>
</dbReference>
<dbReference type="SUPFAM" id="SSF143437">
    <property type="entry name" value="THUMP domain-like"/>
    <property type="match status" value="1"/>
</dbReference>
<evidence type="ECO:0000256" key="1">
    <source>
        <dbReference type="PROSITE-ProRule" id="PRU00529"/>
    </source>
</evidence>
<dbReference type="Proteomes" id="UP000192596">
    <property type="component" value="Unassembled WGS sequence"/>
</dbReference>
<dbReference type="Pfam" id="PF02926">
    <property type="entry name" value="THUMP"/>
    <property type="match status" value="1"/>
</dbReference>
<dbReference type="SMART" id="SM00981">
    <property type="entry name" value="THUMP"/>
    <property type="match status" value="1"/>
</dbReference>
<dbReference type="PANTHER" id="PTHR13452">
    <property type="entry name" value="THUMP DOMAIN CONTAINING PROTEIN 1-RELATED"/>
    <property type="match status" value="1"/>
</dbReference>
<dbReference type="InterPro" id="IPR011009">
    <property type="entry name" value="Kinase-like_dom_sf"/>
</dbReference>
<sequence>MEQGGKRKAEASGRDGDDKRTKTKKQWQVPRKNGRDNEPARAMQPGDSGIFATCIKGKEGKCVGELRDLFTEYAGLLYGAATGDDQQDDDGAAEDIEKRLEAEIASIKKPSTAHLFSPVKIDVQCVVFFKTVAPVDPVGLVSRICEDAVANPQRKRTRTVKRLVPMTMMGRASAEGLEKVANEVLAPHFHTEPISLRTYAIRTNIRNHSILKRDDIINQVASLVGTPHTVDLKNYDHLILVEVYQNICGVSVIDRRFEELKRYNLSEIFEPTAKESTQAVNGDSVSLPLLLDGYAALKDGRGGLSPRMGYRHSAGPISMSITTKPVRSVDRATVMKVAGAVLKSSNIQVESYHGCLYRTFLLRAKDDTFCLMKCMPHPSIRLMRLEDDQLATEAAVLRLLDRRDDIAPAVVDYQAASSTLGTSYLISGPFTGTVLGTSSSPLSGERRQTLDRSIGRHVSRLATLTGRAFGPLLRPYTQSWAQCFGALLESVLRDAEDCLISLPYDAVRLSIRKHASALDKISEPQLTLLGAAGDDNVAFDPRSHRLTSLLDYGTAIWGDPMMSDYLRKPSKAFLVGYGERIVDDSDARIRQLLYILYHAVYSIVEQCIRPQADDDSGVARRSLTTALRCLVTLPVP</sequence>
<dbReference type="GO" id="GO:0003723">
    <property type="term" value="F:RNA binding"/>
    <property type="evidence" value="ECO:0007669"/>
    <property type="project" value="UniProtKB-UniRule"/>
</dbReference>
<organism evidence="4 5">
    <name type="scientific">Cryoendolithus antarcticus</name>
    <dbReference type="NCBI Taxonomy" id="1507870"/>
    <lineage>
        <taxon>Eukaryota</taxon>
        <taxon>Fungi</taxon>
        <taxon>Dikarya</taxon>
        <taxon>Ascomycota</taxon>
        <taxon>Pezizomycotina</taxon>
        <taxon>Dothideomycetes</taxon>
        <taxon>Dothideomycetidae</taxon>
        <taxon>Cladosporiales</taxon>
        <taxon>Cladosporiaceae</taxon>
        <taxon>Cryoendolithus</taxon>
    </lineage>
</organism>
<dbReference type="InterPro" id="IPR040183">
    <property type="entry name" value="THUMPD1-like"/>
</dbReference>
<dbReference type="PROSITE" id="PS51165">
    <property type="entry name" value="THUMP"/>
    <property type="match status" value="1"/>
</dbReference>
<evidence type="ECO:0000313" key="5">
    <source>
        <dbReference type="Proteomes" id="UP000192596"/>
    </source>
</evidence>
<dbReference type="InParanoid" id="A0A1V8SIV5"/>
<keyword evidence="1" id="KW-0694">RNA-binding</keyword>
<dbReference type="CDD" id="cd11717">
    <property type="entry name" value="THUMP_THUMPD1_like"/>
    <property type="match status" value="1"/>
</dbReference>
<dbReference type="Pfam" id="PF01636">
    <property type="entry name" value="APH"/>
    <property type="match status" value="1"/>
</dbReference>
<dbReference type="OrthoDB" id="367221at2759"/>
<accession>A0A1V8SIV5</accession>